<name>A0AAD5W0Z0_9AGAR</name>
<organism evidence="8 9">
    <name type="scientific">Leucocoprinus birnbaumii</name>
    <dbReference type="NCBI Taxonomy" id="56174"/>
    <lineage>
        <taxon>Eukaryota</taxon>
        <taxon>Fungi</taxon>
        <taxon>Dikarya</taxon>
        <taxon>Basidiomycota</taxon>
        <taxon>Agaricomycotina</taxon>
        <taxon>Agaricomycetes</taxon>
        <taxon>Agaricomycetidae</taxon>
        <taxon>Agaricales</taxon>
        <taxon>Agaricineae</taxon>
        <taxon>Agaricaceae</taxon>
        <taxon>Leucocoprinus</taxon>
    </lineage>
</organism>
<dbReference type="InterPro" id="IPR036188">
    <property type="entry name" value="FAD/NAD-bd_sf"/>
</dbReference>
<keyword evidence="1" id="KW-0285">Flavoprotein</keyword>
<feature type="domain" description="FAD-binding" evidence="7">
    <location>
        <begin position="787"/>
        <end position="962"/>
    </location>
</feature>
<feature type="region of interest" description="Disordered" evidence="5">
    <location>
        <begin position="116"/>
        <end position="142"/>
    </location>
</feature>
<dbReference type="EMBL" id="JANIEX010000116">
    <property type="protein sequence ID" value="KAJ3573067.1"/>
    <property type="molecule type" value="Genomic_DNA"/>
</dbReference>
<comment type="caution">
    <text evidence="8">The sequence shown here is derived from an EMBL/GenBank/DDBJ whole genome shotgun (WGS) entry which is preliminary data.</text>
</comment>
<dbReference type="PRINTS" id="PR00420">
    <property type="entry name" value="RNGMNOXGNASE"/>
</dbReference>
<evidence type="ECO:0000313" key="8">
    <source>
        <dbReference type="EMBL" id="KAJ3573067.1"/>
    </source>
</evidence>
<feature type="compositionally biased region" description="Low complexity" evidence="5">
    <location>
        <begin position="118"/>
        <end position="137"/>
    </location>
</feature>
<dbReference type="AlphaFoldDB" id="A0AAD5W0Z0"/>
<sequence>MPSTKLSHSLLPLILLLFSTPLVPLVQAANDWSQPCFSGVCSYDLPASSDGPSGTLKIWGAEHAIADITPAAGWEILGCDSQSLAQDIRIVCKNPDSSGGCSNLFATPTSAAVRRDASSSASPSSSAVAAESSGSSSMDGGVGKVVRLPENCGKSAFARITKMWIPADQSIPASVSRRLVRRDGETPQVKALNVDVNFGADQAAKYGPVNFVIVGANFPGAAATGDLDTSGISTANSTTARRSLSRIYVQRGIGDFLGKAVDAVSSLNDFDVDKSTKLKPFDLNKSFNLIDKKIDCSAPLPVGSKVNATVGVSGEVKVDVDAKVHAVASLGVVAAGTVIPPKVTDFGITSGLTANLDSTIKMTAGVGGSIDSGEIKLFEVGIPGLDFPGVLSIGPTFQVNAEGKATLDLDVDLNVGVKWSIDKAQFTFPKGGSKGGSFKPQNTPLELAVQPSGTATGEIEVHLIPSLNLGIEALGGTVGAEVFVNLDASATATFSGTATGPKKSVTVGRREISNAEIQEAEDMIYPAVRMIRGRGAIGDLYFNKRNPQPFGFGSIVDGVKDAAKSVGSAAKKAANKVGGAVGKAASAVKGAVTGNGGSSATTSVNRKPATTTSSPKKTPSASPKKTKVATTTAKKTTATAPSTSATEATSPSTAAKAIDNSSSSSVASSSSGASFGGCLEANAGLSVNVGASGSFFGLFDSSTELPLFSKDFSIFKKCFGNAKARREEEVKDKRSSSIQATTSALERRAFKLKCNSDNVGEKTNLLRVSNSKEENEGILNQMSASRIAIIGGGPGGLMLARLLKLQGIPFRLFELDASSESRSQGGSLDLHTDSGQKALKAAGLFTEFKRLSRQDGAALKFLERDGTVVWADDGLSPEGSDIMPPDRPEIDRQELRKILLDSLDEGTVEWGKKVILISEDEDSTEDRPQFTLELADGMKVSGFELIVGADGAWSRVRPLLTDQKPFYSGVTNVEARIENIDEKHPDLADRVGRGTCFQANGPSILLSQRNGQGNVKTYAAAKVDEGWVNSCGIDWTDSEGSKRALIDLRYAGVDKLGQGFVLRSDGLLTVRPLYMLPIEMKWETRPGVTLIGDSAHLMTIFAGVGVNLALTDALDLSQAIRSHFEDAIDWTTVLRQFEAKMLTRSHVEARRTFTNMTNFFGGESVQEIVRRLGEVMVGNE</sequence>
<dbReference type="Gene3D" id="3.50.50.60">
    <property type="entry name" value="FAD/NAD(P)-binding domain"/>
    <property type="match status" value="1"/>
</dbReference>
<dbReference type="SUPFAM" id="SSF51905">
    <property type="entry name" value="FAD/NAD(P)-binding domain"/>
    <property type="match status" value="1"/>
</dbReference>
<feature type="region of interest" description="Disordered" evidence="5">
    <location>
        <begin position="590"/>
        <end position="663"/>
    </location>
</feature>
<gene>
    <name evidence="8" type="ORF">NP233_g2672</name>
</gene>
<dbReference type="GO" id="GO:0071949">
    <property type="term" value="F:FAD binding"/>
    <property type="evidence" value="ECO:0007669"/>
    <property type="project" value="InterPro"/>
</dbReference>
<dbReference type="Proteomes" id="UP001213000">
    <property type="component" value="Unassembled WGS sequence"/>
</dbReference>
<keyword evidence="9" id="KW-1185">Reference proteome</keyword>
<accession>A0AAD5W0Z0</accession>
<keyword evidence="4" id="KW-0503">Monooxygenase</keyword>
<keyword evidence="2" id="KW-0274">FAD</keyword>
<evidence type="ECO:0000256" key="5">
    <source>
        <dbReference type="SAM" id="MobiDB-lite"/>
    </source>
</evidence>
<proteinExistence type="predicted"/>
<evidence type="ECO:0000256" key="6">
    <source>
        <dbReference type="SAM" id="SignalP"/>
    </source>
</evidence>
<evidence type="ECO:0000313" key="9">
    <source>
        <dbReference type="Proteomes" id="UP001213000"/>
    </source>
</evidence>
<dbReference type="InterPro" id="IPR002938">
    <property type="entry name" value="FAD-bd"/>
</dbReference>
<evidence type="ECO:0000256" key="1">
    <source>
        <dbReference type="ARBA" id="ARBA00022630"/>
    </source>
</evidence>
<dbReference type="Pfam" id="PF01494">
    <property type="entry name" value="FAD_binding_3"/>
    <property type="match status" value="1"/>
</dbReference>
<feature type="compositionally biased region" description="Low complexity" evidence="5">
    <location>
        <begin position="607"/>
        <end position="663"/>
    </location>
</feature>
<protein>
    <recommendedName>
        <fullName evidence="7">FAD-binding domain-containing protein</fullName>
    </recommendedName>
</protein>
<dbReference type="PANTHER" id="PTHR46972:SF1">
    <property type="entry name" value="FAD DEPENDENT OXIDOREDUCTASE DOMAIN-CONTAINING PROTEIN"/>
    <property type="match status" value="1"/>
</dbReference>
<evidence type="ECO:0000256" key="4">
    <source>
        <dbReference type="ARBA" id="ARBA00023033"/>
    </source>
</evidence>
<feature type="chain" id="PRO_5041902132" description="FAD-binding domain-containing protein" evidence="6">
    <location>
        <begin position="29"/>
        <end position="1180"/>
    </location>
</feature>
<reference evidence="8" key="1">
    <citation type="submission" date="2022-07" db="EMBL/GenBank/DDBJ databases">
        <title>Genome Sequence of Leucocoprinus birnbaumii.</title>
        <authorList>
            <person name="Buettner E."/>
        </authorList>
    </citation>
    <scope>NUCLEOTIDE SEQUENCE</scope>
    <source>
        <strain evidence="8">VT141</strain>
    </source>
</reference>
<dbReference type="PANTHER" id="PTHR46972">
    <property type="entry name" value="MONOOXYGENASE ASQM-RELATED"/>
    <property type="match status" value="1"/>
</dbReference>
<keyword evidence="3" id="KW-0560">Oxidoreductase</keyword>
<evidence type="ECO:0000256" key="3">
    <source>
        <dbReference type="ARBA" id="ARBA00023002"/>
    </source>
</evidence>
<keyword evidence="6" id="KW-0732">Signal</keyword>
<dbReference type="GO" id="GO:0004497">
    <property type="term" value="F:monooxygenase activity"/>
    <property type="evidence" value="ECO:0007669"/>
    <property type="project" value="UniProtKB-KW"/>
</dbReference>
<feature type="signal peptide" evidence="6">
    <location>
        <begin position="1"/>
        <end position="28"/>
    </location>
</feature>
<evidence type="ECO:0000259" key="7">
    <source>
        <dbReference type="Pfam" id="PF01494"/>
    </source>
</evidence>
<evidence type="ECO:0000256" key="2">
    <source>
        <dbReference type="ARBA" id="ARBA00022827"/>
    </source>
</evidence>